<protein>
    <submittedName>
        <fullName evidence="1">Uncharacterized protein</fullName>
    </submittedName>
</protein>
<sequence>MLVSDLINDLSLDVHDPARNQITEDMWVSFINQAARDARNSGWLLPHHNAENVELLAQTFEYDVPAGFAYVQSIRWGDQTNSNADTTDTGTDLDGALSDTTGTTVTVDNNDLFVINDLIQVDDEIMLVTAISTALETLTVTRGYFSSTAATHSDGADVLRPNADVTYDTEIPQAYWEPKLDSGGSGGAGATSGSRPMIVFNARLFTFTAGTPLQFVGQKRPTIYSAVTETVDDQMESFLLERALYRGARYASVGG</sequence>
<accession>A0A0F9P6Q4</accession>
<evidence type="ECO:0000313" key="1">
    <source>
        <dbReference type="EMBL" id="KKM96710.1"/>
    </source>
</evidence>
<dbReference type="EMBL" id="LAZR01005843">
    <property type="protein sequence ID" value="KKM96710.1"/>
    <property type="molecule type" value="Genomic_DNA"/>
</dbReference>
<gene>
    <name evidence="1" type="ORF">LCGC14_1175300</name>
</gene>
<proteinExistence type="predicted"/>
<organism evidence="1">
    <name type="scientific">marine sediment metagenome</name>
    <dbReference type="NCBI Taxonomy" id="412755"/>
    <lineage>
        <taxon>unclassified sequences</taxon>
        <taxon>metagenomes</taxon>
        <taxon>ecological metagenomes</taxon>
    </lineage>
</organism>
<name>A0A0F9P6Q4_9ZZZZ</name>
<feature type="non-terminal residue" evidence="1">
    <location>
        <position position="255"/>
    </location>
</feature>
<comment type="caution">
    <text evidence="1">The sequence shown here is derived from an EMBL/GenBank/DDBJ whole genome shotgun (WGS) entry which is preliminary data.</text>
</comment>
<dbReference type="AlphaFoldDB" id="A0A0F9P6Q4"/>
<reference evidence="1" key="1">
    <citation type="journal article" date="2015" name="Nature">
        <title>Complex archaea that bridge the gap between prokaryotes and eukaryotes.</title>
        <authorList>
            <person name="Spang A."/>
            <person name="Saw J.H."/>
            <person name="Jorgensen S.L."/>
            <person name="Zaremba-Niedzwiedzka K."/>
            <person name="Martijn J."/>
            <person name="Lind A.E."/>
            <person name="van Eijk R."/>
            <person name="Schleper C."/>
            <person name="Guy L."/>
            <person name="Ettema T.J."/>
        </authorList>
    </citation>
    <scope>NUCLEOTIDE SEQUENCE</scope>
</reference>